<dbReference type="InterPro" id="IPR007630">
    <property type="entry name" value="RNA_pol_sigma70_r4"/>
</dbReference>
<gene>
    <name evidence="2" type="ORF">LCGC14_1828790</name>
</gene>
<sequence length="197" mass="23323">MVTALDRGIKKCYNLVKMDNDRKQLDKSRLMDLYYNHGKTLQDIGDEYGITRERVRQLMSKYDLPRLKRPQRHPRGFLYKTLDEYCAAFSKRARDNKTMTRFLNYVECAECGRSKFLDVHHINYPTMSEDDIQILCKSCHKLKHNDGMTYEKQLLLFAMYKDGVPQKEIMAEFGISQSLVTLIIRKIKKGYKTLRAY</sequence>
<accession>A0A0F9GGP5</accession>
<dbReference type="InterPro" id="IPR013324">
    <property type="entry name" value="RNA_pol_sigma_r3/r4-like"/>
</dbReference>
<dbReference type="SUPFAM" id="SSF88659">
    <property type="entry name" value="Sigma3 and sigma4 domains of RNA polymerase sigma factors"/>
    <property type="match status" value="1"/>
</dbReference>
<evidence type="ECO:0000259" key="1">
    <source>
        <dbReference type="Pfam" id="PF04545"/>
    </source>
</evidence>
<name>A0A0F9GGP5_9ZZZZ</name>
<dbReference type="InterPro" id="IPR003615">
    <property type="entry name" value="HNH_nuc"/>
</dbReference>
<protein>
    <recommendedName>
        <fullName evidence="1">RNA polymerase sigma-70 region 4 domain-containing protein</fullName>
    </recommendedName>
</protein>
<dbReference type="GO" id="GO:0003700">
    <property type="term" value="F:DNA-binding transcription factor activity"/>
    <property type="evidence" value="ECO:0007669"/>
    <property type="project" value="InterPro"/>
</dbReference>
<dbReference type="GO" id="GO:0006352">
    <property type="term" value="P:DNA-templated transcription initiation"/>
    <property type="evidence" value="ECO:0007669"/>
    <property type="project" value="InterPro"/>
</dbReference>
<reference evidence="2" key="1">
    <citation type="journal article" date="2015" name="Nature">
        <title>Complex archaea that bridge the gap between prokaryotes and eukaryotes.</title>
        <authorList>
            <person name="Spang A."/>
            <person name="Saw J.H."/>
            <person name="Jorgensen S.L."/>
            <person name="Zaremba-Niedzwiedzka K."/>
            <person name="Martijn J."/>
            <person name="Lind A.E."/>
            <person name="van Eijk R."/>
            <person name="Schleper C."/>
            <person name="Guy L."/>
            <person name="Ettema T.J."/>
        </authorList>
    </citation>
    <scope>NUCLEOTIDE SEQUENCE</scope>
</reference>
<dbReference type="Gene3D" id="1.10.10.60">
    <property type="entry name" value="Homeodomain-like"/>
    <property type="match status" value="1"/>
</dbReference>
<evidence type="ECO:0000313" key="2">
    <source>
        <dbReference type="EMBL" id="KKL98004.1"/>
    </source>
</evidence>
<dbReference type="Gene3D" id="1.10.10.10">
    <property type="entry name" value="Winged helix-like DNA-binding domain superfamily/Winged helix DNA-binding domain"/>
    <property type="match status" value="1"/>
</dbReference>
<dbReference type="EMBL" id="LAZR01018026">
    <property type="protein sequence ID" value="KKL98004.1"/>
    <property type="molecule type" value="Genomic_DNA"/>
</dbReference>
<dbReference type="InterPro" id="IPR036388">
    <property type="entry name" value="WH-like_DNA-bd_sf"/>
</dbReference>
<dbReference type="Pfam" id="PF04545">
    <property type="entry name" value="Sigma70_r4"/>
    <property type="match status" value="1"/>
</dbReference>
<dbReference type="CDD" id="cd00085">
    <property type="entry name" value="HNHc"/>
    <property type="match status" value="1"/>
</dbReference>
<comment type="caution">
    <text evidence="2">The sequence shown here is derived from an EMBL/GenBank/DDBJ whole genome shotgun (WGS) entry which is preliminary data.</text>
</comment>
<organism evidence="2">
    <name type="scientific">marine sediment metagenome</name>
    <dbReference type="NCBI Taxonomy" id="412755"/>
    <lineage>
        <taxon>unclassified sequences</taxon>
        <taxon>metagenomes</taxon>
        <taxon>ecological metagenomes</taxon>
    </lineage>
</organism>
<feature type="domain" description="RNA polymerase sigma-70 region 4" evidence="1">
    <location>
        <begin position="31"/>
        <end position="61"/>
    </location>
</feature>
<proteinExistence type="predicted"/>
<dbReference type="AlphaFoldDB" id="A0A0F9GGP5"/>